<gene>
    <name evidence="3" type="ORF">METZ01_LOCUS10161</name>
</gene>
<feature type="domain" description="GST N-terminal" evidence="1">
    <location>
        <begin position="3"/>
        <end position="84"/>
    </location>
</feature>
<dbReference type="SFLD" id="SFLDG00358">
    <property type="entry name" value="Main_(cytGST)"/>
    <property type="match status" value="1"/>
</dbReference>
<dbReference type="InterPro" id="IPR004045">
    <property type="entry name" value="Glutathione_S-Trfase_N"/>
</dbReference>
<dbReference type="PANTHER" id="PTHR44051">
    <property type="entry name" value="GLUTATHIONE S-TRANSFERASE-RELATED"/>
    <property type="match status" value="1"/>
</dbReference>
<evidence type="ECO:0000259" key="1">
    <source>
        <dbReference type="PROSITE" id="PS50404"/>
    </source>
</evidence>
<dbReference type="Gene3D" id="1.20.1050.10">
    <property type="match status" value="1"/>
</dbReference>
<organism evidence="3">
    <name type="scientific">marine metagenome</name>
    <dbReference type="NCBI Taxonomy" id="408172"/>
    <lineage>
        <taxon>unclassified sequences</taxon>
        <taxon>metagenomes</taxon>
        <taxon>ecological metagenomes</taxon>
    </lineage>
</organism>
<dbReference type="InterPro" id="IPR036249">
    <property type="entry name" value="Thioredoxin-like_sf"/>
</dbReference>
<dbReference type="PROSITE" id="PS50404">
    <property type="entry name" value="GST_NTER"/>
    <property type="match status" value="1"/>
</dbReference>
<dbReference type="SFLD" id="SFLDG01150">
    <property type="entry name" value="Main.1:_Beta-like"/>
    <property type="match status" value="1"/>
</dbReference>
<dbReference type="CDD" id="cd03046">
    <property type="entry name" value="GST_N_GTT1_like"/>
    <property type="match status" value="1"/>
</dbReference>
<feature type="domain" description="GST C-terminal" evidence="2">
    <location>
        <begin position="90"/>
        <end position="207"/>
    </location>
</feature>
<dbReference type="SUPFAM" id="SSF47616">
    <property type="entry name" value="GST C-terminal domain-like"/>
    <property type="match status" value="1"/>
</dbReference>
<dbReference type="SFLD" id="SFLDS00019">
    <property type="entry name" value="Glutathione_Transferase_(cytos"/>
    <property type="match status" value="1"/>
</dbReference>
<protein>
    <recommendedName>
        <fullName evidence="4">GST N-terminal domain-containing protein</fullName>
    </recommendedName>
</protein>
<dbReference type="InterPro" id="IPR010987">
    <property type="entry name" value="Glutathione-S-Trfase_C-like"/>
</dbReference>
<dbReference type="EMBL" id="UINC01000554">
    <property type="protein sequence ID" value="SUZ57307.1"/>
    <property type="molecule type" value="Genomic_DNA"/>
</dbReference>
<name>A0A381NRZ5_9ZZZZ</name>
<evidence type="ECO:0000313" key="3">
    <source>
        <dbReference type="EMBL" id="SUZ57307.1"/>
    </source>
</evidence>
<sequence>MRVGNVKIYHVQGTRSVRVIWLCEELEIPYEIESIDFSLTFRQSPEWRAKSPTGKVPAMDDQDFTMFESGAMLQYVLDRYGAGRLMPTPGSTASALYLQWCWFAEATFARPLGDIAHHTVMKPEAERIPAVVEDARARALSCLDAVNETVSTTEFLIGDTFTAADIMMGYTLMLADRFNVLENDHPSARSYFERLTSRAGYQVAVSS</sequence>
<accession>A0A381NRZ5</accession>
<dbReference type="InterPro" id="IPR040079">
    <property type="entry name" value="Glutathione_S-Trfase"/>
</dbReference>
<reference evidence="3" key="1">
    <citation type="submission" date="2018-05" db="EMBL/GenBank/DDBJ databases">
        <authorList>
            <person name="Lanie J.A."/>
            <person name="Ng W.-L."/>
            <person name="Kazmierczak K.M."/>
            <person name="Andrzejewski T.M."/>
            <person name="Davidsen T.M."/>
            <person name="Wayne K.J."/>
            <person name="Tettelin H."/>
            <person name="Glass J.I."/>
            <person name="Rusch D."/>
            <person name="Podicherti R."/>
            <person name="Tsui H.-C.T."/>
            <person name="Winkler M.E."/>
        </authorList>
    </citation>
    <scope>NUCLEOTIDE SEQUENCE</scope>
</reference>
<dbReference type="PANTHER" id="PTHR44051:SF8">
    <property type="entry name" value="GLUTATHIONE S-TRANSFERASE GSTA"/>
    <property type="match status" value="1"/>
</dbReference>
<dbReference type="PROSITE" id="PS50405">
    <property type="entry name" value="GST_CTER"/>
    <property type="match status" value="1"/>
</dbReference>
<proteinExistence type="predicted"/>
<dbReference type="AlphaFoldDB" id="A0A381NRZ5"/>
<dbReference type="InterPro" id="IPR036282">
    <property type="entry name" value="Glutathione-S-Trfase_C_sf"/>
</dbReference>
<dbReference type="Pfam" id="PF02798">
    <property type="entry name" value="GST_N"/>
    <property type="match status" value="1"/>
</dbReference>
<dbReference type="SUPFAM" id="SSF52833">
    <property type="entry name" value="Thioredoxin-like"/>
    <property type="match status" value="1"/>
</dbReference>
<evidence type="ECO:0000259" key="2">
    <source>
        <dbReference type="PROSITE" id="PS50405"/>
    </source>
</evidence>
<dbReference type="Gene3D" id="3.40.30.10">
    <property type="entry name" value="Glutaredoxin"/>
    <property type="match status" value="1"/>
</dbReference>
<evidence type="ECO:0008006" key="4">
    <source>
        <dbReference type="Google" id="ProtNLM"/>
    </source>
</evidence>
<dbReference type="Pfam" id="PF13410">
    <property type="entry name" value="GST_C_2"/>
    <property type="match status" value="1"/>
</dbReference>